<feature type="region of interest" description="Disordered" evidence="1">
    <location>
        <begin position="341"/>
        <end position="371"/>
    </location>
</feature>
<dbReference type="STRING" id="502025.Hoch_2589"/>
<sequence length="371" mass="40512">MLLCNPRAGGRWKELAEIFDSEEAKFARRIVTDSVEDIGPALNELGREAKLLCIYGGDGTIQRILDRLSPSVHDEIHLAMIGGGTMNVTARWCGLRGTPAENFSQVVSAYRSGDLLLREVPLLEVRQGERAHRGFTFGMGSPVRVLDAYERGRKGKVAALKLLANSVSAVWTGFPREIAEMADRMHAKISLDGEVLPYDEFSVIFSNVTGRINPGVAPFVDVRTRNAFYFAAYAVTTRELVLTLPMLVRGFLPIDRASLLRPVETARHISRVLARAKLSDIALPADPRYINRTASTLTIESDEAMYTIDGEVIQSSGAPLEVTLGPTIKLAVGKIPRVKPRLARPIKPQSGERDAAAEADADAEYGGDGDN</sequence>
<protein>
    <submittedName>
        <fullName evidence="3">Diacylglycerol kinase catalytic region</fullName>
    </submittedName>
</protein>
<accession>D0LLU5</accession>
<dbReference type="Pfam" id="PF00781">
    <property type="entry name" value="DAGK_cat"/>
    <property type="match status" value="1"/>
</dbReference>
<feature type="compositionally biased region" description="Acidic residues" evidence="1">
    <location>
        <begin position="357"/>
        <end position="371"/>
    </location>
</feature>
<gene>
    <name evidence="3" type="ordered locus">Hoch_2589</name>
</gene>
<evidence type="ECO:0000313" key="3">
    <source>
        <dbReference type="EMBL" id="ACY15123.1"/>
    </source>
</evidence>
<dbReference type="KEGG" id="hoh:Hoch_2589"/>
<dbReference type="InterPro" id="IPR016064">
    <property type="entry name" value="NAD/diacylglycerol_kinase_sf"/>
</dbReference>
<dbReference type="InterPro" id="IPR017438">
    <property type="entry name" value="ATP-NAD_kinase_N"/>
</dbReference>
<dbReference type="GO" id="GO:0016301">
    <property type="term" value="F:kinase activity"/>
    <property type="evidence" value="ECO:0007669"/>
    <property type="project" value="UniProtKB-KW"/>
</dbReference>
<name>D0LLU5_HALO1</name>
<reference evidence="3 4" key="1">
    <citation type="journal article" date="2010" name="Stand. Genomic Sci.">
        <title>Complete genome sequence of Haliangium ochraceum type strain (SMP-2).</title>
        <authorList>
            <consortium name="US DOE Joint Genome Institute (JGI-PGF)"/>
            <person name="Ivanova N."/>
            <person name="Daum C."/>
            <person name="Lang E."/>
            <person name="Abt B."/>
            <person name="Kopitz M."/>
            <person name="Saunders E."/>
            <person name="Lapidus A."/>
            <person name="Lucas S."/>
            <person name="Glavina Del Rio T."/>
            <person name="Nolan M."/>
            <person name="Tice H."/>
            <person name="Copeland A."/>
            <person name="Cheng J.F."/>
            <person name="Chen F."/>
            <person name="Bruce D."/>
            <person name="Goodwin L."/>
            <person name="Pitluck S."/>
            <person name="Mavromatis K."/>
            <person name="Pati A."/>
            <person name="Mikhailova N."/>
            <person name="Chen A."/>
            <person name="Palaniappan K."/>
            <person name="Land M."/>
            <person name="Hauser L."/>
            <person name="Chang Y.J."/>
            <person name="Jeffries C.D."/>
            <person name="Detter J.C."/>
            <person name="Brettin T."/>
            <person name="Rohde M."/>
            <person name="Goker M."/>
            <person name="Bristow J."/>
            <person name="Markowitz V."/>
            <person name="Eisen J.A."/>
            <person name="Hugenholtz P."/>
            <person name="Kyrpides N.C."/>
            <person name="Klenk H.P."/>
        </authorList>
    </citation>
    <scope>NUCLEOTIDE SEQUENCE [LARGE SCALE GENOMIC DNA]</scope>
    <source>
        <strain evidence="4">DSM 14365 / CIP 107738 / JCM 11303 / AJ 13395 / SMP-2</strain>
    </source>
</reference>
<evidence type="ECO:0000313" key="4">
    <source>
        <dbReference type="Proteomes" id="UP000001880"/>
    </source>
</evidence>
<dbReference type="Gene3D" id="3.40.50.10330">
    <property type="entry name" value="Probable inorganic polyphosphate/atp-NAD kinase, domain 1"/>
    <property type="match status" value="1"/>
</dbReference>
<organism evidence="3 4">
    <name type="scientific">Haliangium ochraceum (strain DSM 14365 / JCM 11303 / SMP-2)</name>
    <dbReference type="NCBI Taxonomy" id="502025"/>
    <lineage>
        <taxon>Bacteria</taxon>
        <taxon>Pseudomonadati</taxon>
        <taxon>Myxococcota</taxon>
        <taxon>Polyangia</taxon>
        <taxon>Haliangiales</taxon>
        <taxon>Kofleriaceae</taxon>
        <taxon>Haliangium</taxon>
    </lineage>
</organism>
<dbReference type="Proteomes" id="UP000001880">
    <property type="component" value="Chromosome"/>
</dbReference>
<dbReference type="InterPro" id="IPR001206">
    <property type="entry name" value="Diacylglycerol_kinase_cat_dom"/>
</dbReference>
<dbReference type="SUPFAM" id="SSF111331">
    <property type="entry name" value="NAD kinase/diacylglycerol kinase-like"/>
    <property type="match status" value="1"/>
</dbReference>
<dbReference type="HOGENOM" id="CLU_745494_0_0_7"/>
<keyword evidence="4" id="KW-1185">Reference proteome</keyword>
<keyword evidence="3" id="KW-0418">Kinase</keyword>
<dbReference type="EMBL" id="CP001804">
    <property type="protein sequence ID" value="ACY15123.1"/>
    <property type="molecule type" value="Genomic_DNA"/>
</dbReference>
<dbReference type="eggNOG" id="COG1597">
    <property type="taxonomic scope" value="Bacteria"/>
</dbReference>
<dbReference type="RefSeq" id="WP_012827731.1">
    <property type="nucleotide sequence ID" value="NC_013440.1"/>
</dbReference>
<keyword evidence="3" id="KW-0808">Transferase</keyword>
<evidence type="ECO:0000259" key="2">
    <source>
        <dbReference type="Pfam" id="PF00781"/>
    </source>
</evidence>
<evidence type="ECO:0000256" key="1">
    <source>
        <dbReference type="SAM" id="MobiDB-lite"/>
    </source>
</evidence>
<dbReference type="AlphaFoldDB" id="D0LLU5"/>
<feature type="domain" description="DAGKc" evidence="2">
    <location>
        <begin position="2"/>
        <end position="108"/>
    </location>
</feature>
<proteinExistence type="predicted"/>